<name>A0A2S6CJZ3_9PEZI</name>
<sequence>MTYLHNRFDYQACTINELRSFIKDRTKEDPPGWTKEELVAKLELLDDVATFPLMSLPKDLRLCIYDELAFHPQILATSRDVHEEAKPILSSKSTVTTLHIEGRPAPPMRQHPHCLVYEPAIRVNDGMWIHPPPKSRDISLVEDLTSQLASWPEEIANARHLDVNINCTELDSILLRLQMYRLATLLTGGSSEIRLNVQNLTRMQLARDLILDIFWPLLLMGPRVEIIVEGFPQESIDAFQEGLLKPQTPPTTALYRYRCFQDRIKEAGNLAKEAGIGWGCIDLYASLRRAHQLTARWDCLDRRADAKWFRLLEDLEREVFVLGPYSRIAKKLSRFWRRERWRRGRLWRRIGCSRDMLGLEDSQHVSTRWLCDHVILRDCQHSSV</sequence>
<protein>
    <submittedName>
        <fullName evidence="1">Uncharacterized protein</fullName>
    </submittedName>
</protein>
<gene>
    <name evidence="1" type="ORF">CBER1_07578</name>
</gene>
<keyword evidence="2" id="KW-1185">Reference proteome</keyword>
<reference evidence="2" key="1">
    <citation type="journal article" date="2017" name="bioRxiv">
        <title>Conservation of a gene cluster reveals novel cercosporin biosynthetic mechanisms and extends production to the genus Colletotrichum.</title>
        <authorList>
            <person name="de Jonge R."/>
            <person name="Ebert M.K."/>
            <person name="Huitt-Roehl C.R."/>
            <person name="Pal P."/>
            <person name="Suttle J.C."/>
            <person name="Spanner R.E."/>
            <person name="Neubauer J.D."/>
            <person name="Jurick W.M.II."/>
            <person name="Stott K.A."/>
            <person name="Secor G.A."/>
            <person name="Thomma B.P.H.J."/>
            <person name="Van de Peer Y."/>
            <person name="Townsend C.A."/>
            <person name="Bolton M.D."/>
        </authorList>
    </citation>
    <scope>NUCLEOTIDE SEQUENCE [LARGE SCALE GENOMIC DNA]</scope>
    <source>
        <strain evidence="2">CBS538.71</strain>
    </source>
</reference>
<dbReference type="EMBL" id="PNEN01000316">
    <property type="protein sequence ID" value="PPJ60054.1"/>
    <property type="molecule type" value="Genomic_DNA"/>
</dbReference>
<accession>A0A2S6CJZ3</accession>
<dbReference type="Proteomes" id="UP000237631">
    <property type="component" value="Unassembled WGS sequence"/>
</dbReference>
<dbReference type="OrthoDB" id="5314997at2759"/>
<dbReference type="AlphaFoldDB" id="A0A2S6CJZ3"/>
<evidence type="ECO:0000313" key="2">
    <source>
        <dbReference type="Proteomes" id="UP000237631"/>
    </source>
</evidence>
<comment type="caution">
    <text evidence="1">The sequence shown here is derived from an EMBL/GenBank/DDBJ whole genome shotgun (WGS) entry which is preliminary data.</text>
</comment>
<proteinExistence type="predicted"/>
<organism evidence="1 2">
    <name type="scientific">Cercospora berteroae</name>
    <dbReference type="NCBI Taxonomy" id="357750"/>
    <lineage>
        <taxon>Eukaryota</taxon>
        <taxon>Fungi</taxon>
        <taxon>Dikarya</taxon>
        <taxon>Ascomycota</taxon>
        <taxon>Pezizomycotina</taxon>
        <taxon>Dothideomycetes</taxon>
        <taxon>Dothideomycetidae</taxon>
        <taxon>Mycosphaerellales</taxon>
        <taxon>Mycosphaerellaceae</taxon>
        <taxon>Cercospora</taxon>
    </lineage>
</organism>
<evidence type="ECO:0000313" key="1">
    <source>
        <dbReference type="EMBL" id="PPJ60054.1"/>
    </source>
</evidence>